<proteinExistence type="predicted"/>
<evidence type="ECO:0000313" key="3">
    <source>
        <dbReference type="EMBL" id="QVM82948.1"/>
    </source>
</evidence>
<reference evidence="3 4" key="1">
    <citation type="journal article" date="2021" name="Int. J. Syst. Evol. Microbiol.">
        <title>Novosphingobium decolorationis sp. nov., an aniline blue-decolourizing bacterium isolated from East Pacific sediment.</title>
        <authorList>
            <person name="Chen X."/>
            <person name="Dong B."/>
            <person name="Chen T."/>
            <person name="Ren N."/>
            <person name="Wang J."/>
            <person name="Xu Y."/>
            <person name="Yang J."/>
            <person name="Zhu S."/>
            <person name="Chen J."/>
        </authorList>
    </citation>
    <scope>NUCLEOTIDE SEQUENCE [LARGE SCALE GENOMIC DNA]</scope>
    <source>
        <strain evidence="3 4">502str22</strain>
    </source>
</reference>
<feature type="domain" description="Polyvalent protein metallopeptidase" evidence="2">
    <location>
        <begin position="149"/>
        <end position="274"/>
    </location>
</feature>
<dbReference type="InterPro" id="IPR041459">
    <property type="entry name" value="MPTase-PolyVal"/>
</dbReference>
<accession>A0ABX8E210</accession>
<dbReference type="InterPro" id="IPR013610">
    <property type="entry name" value="ArdC_N"/>
</dbReference>
<feature type="domain" description="N-terminal" evidence="1">
    <location>
        <begin position="5"/>
        <end position="121"/>
    </location>
</feature>
<name>A0ABX8E210_9SPHN</name>
<dbReference type="RefSeq" id="WP_213502233.1">
    <property type="nucleotide sequence ID" value="NZ_CP054856.1"/>
</dbReference>
<dbReference type="Pfam" id="PF18818">
    <property type="entry name" value="MPTase-PolyVal"/>
    <property type="match status" value="1"/>
</dbReference>
<gene>
    <name evidence="3" type="ORF">HT578_03805</name>
</gene>
<organism evidence="3 4">
    <name type="scientific">Novosphingobium decolorationis</name>
    <dbReference type="NCBI Taxonomy" id="2698673"/>
    <lineage>
        <taxon>Bacteria</taxon>
        <taxon>Pseudomonadati</taxon>
        <taxon>Pseudomonadota</taxon>
        <taxon>Alphaproteobacteria</taxon>
        <taxon>Sphingomonadales</taxon>
        <taxon>Sphingomonadaceae</taxon>
        <taxon>Novosphingobium</taxon>
    </lineage>
</organism>
<dbReference type="PIRSF" id="PIRSF037112">
    <property type="entry name" value="Antirestriction_ArdC"/>
    <property type="match status" value="1"/>
</dbReference>
<evidence type="ECO:0000313" key="4">
    <source>
        <dbReference type="Proteomes" id="UP000677126"/>
    </source>
</evidence>
<dbReference type="EMBL" id="CP054856">
    <property type="protein sequence ID" value="QVM82948.1"/>
    <property type="molecule type" value="Genomic_DNA"/>
</dbReference>
<dbReference type="Proteomes" id="UP000677126">
    <property type="component" value="Chromosome"/>
</dbReference>
<dbReference type="Pfam" id="PF08401">
    <property type="entry name" value="ArdcN"/>
    <property type="match status" value="1"/>
</dbReference>
<sequence>MAKIDTYQQVTDRIVAALEEGTRPWQKQWVNGGAIMDPRRSNGERYRGINVLLLWMSAAERGFSGRSWFTFKQALDLGANVRKGEKGTQIVFFKKLDIKEQNDAGEDVSRLVPMLKTYTVFNADQIENLPDQFRTAPVQIVGGKDRDEACEAALRSSGADIRETDHAQAYYAPGADFVNMPRFELFTSTSGFLATLAHELCHWTGHTNRLDRAQLNEFGSKDYAFEELVAEIGAAMVGARLGIFGEHIDNHAAYVESWLKALRNDKRMIFKAATMAQAAADMVLANAGELEAFELEEEPETIEQPEQLVLFA</sequence>
<keyword evidence="4" id="KW-1185">Reference proteome</keyword>
<dbReference type="InterPro" id="IPR017113">
    <property type="entry name" value="Antirestriction_ArdC"/>
</dbReference>
<evidence type="ECO:0000259" key="1">
    <source>
        <dbReference type="Pfam" id="PF08401"/>
    </source>
</evidence>
<evidence type="ECO:0000259" key="2">
    <source>
        <dbReference type="Pfam" id="PF18818"/>
    </source>
</evidence>
<protein>
    <submittedName>
        <fullName evidence="3">DUF1738 domain-containing protein</fullName>
    </submittedName>
</protein>